<reference evidence="9" key="1">
    <citation type="journal article" date="2020" name="Mol. Plant Microbe Interact.">
        <title>Genome Sequence of the Biocontrol Agent Coniothyrium minitans strain Conio (IMI 134523).</title>
        <authorList>
            <person name="Patel D."/>
            <person name="Shittu T.A."/>
            <person name="Baroncelli R."/>
            <person name="Muthumeenakshi S."/>
            <person name="Osborne T.H."/>
            <person name="Janganan T.K."/>
            <person name="Sreenivasaprasad S."/>
        </authorList>
    </citation>
    <scope>NUCLEOTIDE SEQUENCE</scope>
    <source>
        <strain evidence="9">Conio</strain>
    </source>
</reference>
<dbReference type="PROSITE" id="PS50048">
    <property type="entry name" value="ZN2_CY6_FUNGAL_2"/>
    <property type="match status" value="1"/>
</dbReference>
<evidence type="ECO:0000259" key="8">
    <source>
        <dbReference type="PROSITE" id="PS50048"/>
    </source>
</evidence>
<name>A0A9P6GUD9_9PLEO</name>
<dbReference type="SUPFAM" id="SSF57701">
    <property type="entry name" value="Zn2/Cys6 DNA-binding domain"/>
    <property type="match status" value="1"/>
</dbReference>
<dbReference type="InterPro" id="IPR007219">
    <property type="entry name" value="XnlR_reg_dom"/>
</dbReference>
<dbReference type="InterPro" id="IPR036864">
    <property type="entry name" value="Zn2-C6_fun-type_DNA-bd_sf"/>
</dbReference>
<dbReference type="PANTHER" id="PTHR31944:SF131">
    <property type="entry name" value="HEME-RESPONSIVE ZINC FINGER TRANSCRIPTION FACTOR HAP1"/>
    <property type="match status" value="1"/>
</dbReference>
<dbReference type="InterPro" id="IPR051430">
    <property type="entry name" value="Fungal_TF_Env_Response"/>
</dbReference>
<dbReference type="GO" id="GO:0005634">
    <property type="term" value="C:nucleus"/>
    <property type="evidence" value="ECO:0007669"/>
    <property type="project" value="TreeGrafter"/>
</dbReference>
<evidence type="ECO:0000313" key="10">
    <source>
        <dbReference type="Proteomes" id="UP000756921"/>
    </source>
</evidence>
<dbReference type="Gene3D" id="4.10.240.10">
    <property type="entry name" value="Zn(2)-C6 fungal-type DNA-binding domain"/>
    <property type="match status" value="1"/>
</dbReference>
<dbReference type="SMART" id="SM00066">
    <property type="entry name" value="GAL4"/>
    <property type="match status" value="1"/>
</dbReference>
<keyword evidence="6" id="KW-0539">Nucleus</keyword>
<evidence type="ECO:0000256" key="7">
    <source>
        <dbReference type="SAM" id="MobiDB-lite"/>
    </source>
</evidence>
<accession>A0A9P6GUD9</accession>
<keyword evidence="5" id="KW-0804">Transcription</keyword>
<evidence type="ECO:0000256" key="2">
    <source>
        <dbReference type="ARBA" id="ARBA00022833"/>
    </source>
</evidence>
<dbReference type="CDD" id="cd12148">
    <property type="entry name" value="fungal_TF_MHR"/>
    <property type="match status" value="1"/>
</dbReference>
<dbReference type="PANTHER" id="PTHR31944">
    <property type="entry name" value="HEME-RESPONSIVE ZINC FINGER TRANSCRIPTION FACTOR HAP1"/>
    <property type="match status" value="1"/>
</dbReference>
<dbReference type="SMART" id="SM00906">
    <property type="entry name" value="Fungal_trans"/>
    <property type="match status" value="1"/>
</dbReference>
<dbReference type="AlphaFoldDB" id="A0A9P6GUD9"/>
<feature type="region of interest" description="Disordered" evidence="7">
    <location>
        <begin position="1"/>
        <end position="21"/>
    </location>
</feature>
<dbReference type="EMBL" id="WJXW01000001">
    <property type="protein sequence ID" value="KAF9741723.1"/>
    <property type="molecule type" value="Genomic_DNA"/>
</dbReference>
<feature type="region of interest" description="Disordered" evidence="7">
    <location>
        <begin position="84"/>
        <end position="125"/>
    </location>
</feature>
<evidence type="ECO:0000256" key="1">
    <source>
        <dbReference type="ARBA" id="ARBA00022723"/>
    </source>
</evidence>
<keyword evidence="10" id="KW-1185">Reference proteome</keyword>
<dbReference type="CDD" id="cd00067">
    <property type="entry name" value="GAL4"/>
    <property type="match status" value="1"/>
</dbReference>
<feature type="domain" description="Zn(2)-C6 fungal-type" evidence="8">
    <location>
        <begin position="27"/>
        <end position="57"/>
    </location>
</feature>
<evidence type="ECO:0000256" key="6">
    <source>
        <dbReference type="ARBA" id="ARBA00023242"/>
    </source>
</evidence>
<keyword evidence="4" id="KW-0238">DNA-binding</keyword>
<dbReference type="GO" id="GO:0001228">
    <property type="term" value="F:DNA-binding transcription activator activity, RNA polymerase II-specific"/>
    <property type="evidence" value="ECO:0007669"/>
    <property type="project" value="TreeGrafter"/>
</dbReference>
<dbReference type="GO" id="GO:0006351">
    <property type="term" value="P:DNA-templated transcription"/>
    <property type="evidence" value="ECO:0007669"/>
    <property type="project" value="InterPro"/>
</dbReference>
<protein>
    <submittedName>
        <fullName evidence="9">C6 zinc finger domain-containing protein</fullName>
    </submittedName>
</protein>
<dbReference type="Pfam" id="PF04082">
    <property type="entry name" value="Fungal_trans"/>
    <property type="match status" value="1"/>
</dbReference>
<gene>
    <name evidence="9" type="ORF">PMIN01_01262</name>
</gene>
<dbReference type="GO" id="GO:0008270">
    <property type="term" value="F:zinc ion binding"/>
    <property type="evidence" value="ECO:0007669"/>
    <property type="project" value="InterPro"/>
</dbReference>
<evidence type="ECO:0000256" key="5">
    <source>
        <dbReference type="ARBA" id="ARBA00023163"/>
    </source>
</evidence>
<dbReference type="OrthoDB" id="4337792at2759"/>
<sequence>MGDKIPEVHNADTDGTGPVRRRRPALSCVECRKRKVKCDRARPCGPCTRIQSPTCTYRLHPWNSTPPWNSPSCHITLTIHASAEDRESPIRRPSPIAATSSEASAHNDPNSPAPGLRSDSQIDLEKKDETIQQLVDRVRQLESTLGSSSNSLPLEPNSRVDPIVHQSTAGHFVKSKFYGESHWINVLEPYDALDNSNVTVNTSTNRTENNKESEPYATIADCKRIARAIKSSRIMQPSILADVQAYIPSRHICDQLVQGYFRTFEGVLRILHIPSFMKEYQTFWTDPTAAAPSVLLKILLVCAIGVVFYKGPEQPRLRADCTKWLQAAESWLCAPHPKSRFNMAGTQVNILILLAREVCAVDGDLVWVPGGRLLRGAMHLGLHRDPSYIGKMSVFHAEMRRRLWATILEMTVQSSLDMGMPPMISPDDYDTLPPSNINDEELTEAETVSLQPKPPHEFTQCSMQIAFYETLPLRLEICRSINSLRFTLSYDEAIRLGAEMLASCREKLTFLQSFLGSPNPHAPNIFQLKLFDTLMRRFFLYLHRPFYVRSAHDPKFYYSRKVCLDASLVLARPTANPTKGDEEDDWARLTYRCVGFIKSCFLHSLSTIYFELTSRLEDDQDTLLTAPLATSPSASRPQVPTEIRPYYDALVFARFATENRLRNGDASGKGYIWFYVALARVEALLARDDPAFAVLAASKRAVDNTAALMREVYFAEFGKHVDLSQPYPYAGKDHGRGDGADDVAGTLRKVEEHTGLDGIFERVGGNGEQDMDWERLMRDESFDIGWGDVGDPQGWFGRWNSGDDVEVFANIY</sequence>
<evidence type="ECO:0000256" key="3">
    <source>
        <dbReference type="ARBA" id="ARBA00023015"/>
    </source>
</evidence>
<dbReference type="Proteomes" id="UP000756921">
    <property type="component" value="Unassembled WGS sequence"/>
</dbReference>
<organism evidence="9 10">
    <name type="scientific">Paraphaeosphaeria minitans</name>
    <dbReference type="NCBI Taxonomy" id="565426"/>
    <lineage>
        <taxon>Eukaryota</taxon>
        <taxon>Fungi</taxon>
        <taxon>Dikarya</taxon>
        <taxon>Ascomycota</taxon>
        <taxon>Pezizomycotina</taxon>
        <taxon>Dothideomycetes</taxon>
        <taxon>Pleosporomycetidae</taxon>
        <taxon>Pleosporales</taxon>
        <taxon>Massarineae</taxon>
        <taxon>Didymosphaeriaceae</taxon>
        <taxon>Paraphaeosphaeria</taxon>
    </lineage>
</organism>
<feature type="compositionally biased region" description="Basic and acidic residues" evidence="7">
    <location>
        <begin position="1"/>
        <end position="12"/>
    </location>
</feature>
<evidence type="ECO:0000313" key="9">
    <source>
        <dbReference type="EMBL" id="KAF9741723.1"/>
    </source>
</evidence>
<proteinExistence type="predicted"/>
<evidence type="ECO:0000256" key="4">
    <source>
        <dbReference type="ARBA" id="ARBA00023125"/>
    </source>
</evidence>
<keyword evidence="1" id="KW-0479">Metal-binding</keyword>
<dbReference type="GO" id="GO:0000978">
    <property type="term" value="F:RNA polymerase II cis-regulatory region sequence-specific DNA binding"/>
    <property type="evidence" value="ECO:0007669"/>
    <property type="project" value="TreeGrafter"/>
</dbReference>
<keyword evidence="2" id="KW-0862">Zinc</keyword>
<dbReference type="PROSITE" id="PS00463">
    <property type="entry name" value="ZN2_CY6_FUNGAL_1"/>
    <property type="match status" value="1"/>
</dbReference>
<feature type="compositionally biased region" description="Polar residues" evidence="7">
    <location>
        <begin position="97"/>
        <end position="110"/>
    </location>
</feature>
<dbReference type="Pfam" id="PF00172">
    <property type="entry name" value="Zn_clus"/>
    <property type="match status" value="1"/>
</dbReference>
<comment type="caution">
    <text evidence="9">The sequence shown here is derived from an EMBL/GenBank/DDBJ whole genome shotgun (WGS) entry which is preliminary data.</text>
</comment>
<keyword evidence="3" id="KW-0805">Transcription regulation</keyword>
<dbReference type="InterPro" id="IPR001138">
    <property type="entry name" value="Zn2Cys6_DnaBD"/>
</dbReference>